<sequence>MQIVLHYLELSLFFRDQSSSVQTPLPVTVEKLSGVWHCTPRYVKLIVRKLCDLNWIDWQAGKGRGHSSVLTMRKDADELLQEVARSRVEQGEVREAMNLMSRFGTAVVKKRFMEWLSQGMGFSTKTVSDRLQDTLRLPVYRAIYTLDPANVYYAFDCHMTSQIFNTLVEYDHASKTIVPCMAHSWEVSQDAREWIFHLKKGILFHHERELTAHDVVYSLNRFRLNPKRYPASWMFQDVEQLEAIDPKTVRIHLQKPNYFFLRFLCAVYASIVPEEIAQKEGTDFSKQPIGTGSFRLVQRDDGICILEAFSSHFRGRPLLDRVEVLILPEMDEGCLKEPDWTSVRTSHGDTSIHSAELADDWCGSETVESCSTLLVFNQWKSGPQNHRGFREALHHILDRRQMIEDLQDNLMLPYPAKGSRTPLSESEPVTEDGLPDIDALLASSGYQGEPFHLTTNTQCQPEAEWIQQRCQSFGIHVVIQVDNAIHAPIHSAYDARLFGFVSNMDDESLLEAYQQENYLLPAFDEEMKTTVNELVQSIMRDPNEREQKRKLADLEEHIRETHSILFLVCKKSSASYHKSVRGVTINSYGWIDFHKIWFQPQALRST</sequence>
<dbReference type="PANTHER" id="PTHR30290">
    <property type="entry name" value="PERIPLASMIC BINDING COMPONENT OF ABC TRANSPORTER"/>
    <property type="match status" value="1"/>
</dbReference>
<dbReference type="Gene3D" id="3.10.105.10">
    <property type="entry name" value="Dipeptide-binding Protein, Domain 3"/>
    <property type="match status" value="1"/>
</dbReference>
<evidence type="ECO:0000259" key="2">
    <source>
        <dbReference type="Pfam" id="PF00496"/>
    </source>
</evidence>
<dbReference type="OrthoDB" id="5894719at2"/>
<dbReference type="GO" id="GO:1904680">
    <property type="term" value="F:peptide transmembrane transporter activity"/>
    <property type="evidence" value="ECO:0007669"/>
    <property type="project" value="TreeGrafter"/>
</dbReference>
<evidence type="ECO:0000313" key="4">
    <source>
        <dbReference type="EMBL" id="RNB71550.1"/>
    </source>
</evidence>
<dbReference type="InterPro" id="IPR000914">
    <property type="entry name" value="SBP_5_dom"/>
</dbReference>
<comment type="caution">
    <text evidence="4">The sequence shown here is derived from an EMBL/GenBank/DDBJ whole genome shotgun (WGS) entry which is preliminary data.</text>
</comment>
<evidence type="ECO:0000313" key="5">
    <source>
        <dbReference type="Proteomes" id="UP000282028"/>
    </source>
</evidence>
<dbReference type="SUPFAM" id="SSF53850">
    <property type="entry name" value="Periplasmic binding protein-like II"/>
    <property type="match status" value="1"/>
</dbReference>
<dbReference type="GO" id="GO:0015833">
    <property type="term" value="P:peptide transport"/>
    <property type="evidence" value="ECO:0007669"/>
    <property type="project" value="TreeGrafter"/>
</dbReference>
<dbReference type="Gene3D" id="3.40.190.10">
    <property type="entry name" value="Periplasmic binding protein-like II"/>
    <property type="match status" value="1"/>
</dbReference>
<keyword evidence="1" id="KW-0238">DNA-binding</keyword>
<dbReference type="EMBL" id="RHHR01000028">
    <property type="protein sequence ID" value="RNB71550.1"/>
    <property type="molecule type" value="Genomic_DNA"/>
</dbReference>
<gene>
    <name evidence="4" type="ORF">EDM52_15025</name>
</gene>
<feature type="domain" description="Solute-binding protein family 5" evidence="2">
    <location>
        <begin position="176"/>
        <end position="483"/>
    </location>
</feature>
<dbReference type="PANTHER" id="PTHR30290:SF72">
    <property type="entry name" value="HTH-TYPE TRANSCRIPTIONAL REGULATOR SGRR"/>
    <property type="match status" value="1"/>
</dbReference>
<evidence type="ECO:0000256" key="1">
    <source>
        <dbReference type="ARBA" id="ARBA00023125"/>
    </source>
</evidence>
<proteinExistence type="predicted"/>
<accession>A0A3M8C771</accession>
<dbReference type="RefSeq" id="WP_122909792.1">
    <property type="nucleotide sequence ID" value="NZ_CBCSBE010000007.1"/>
</dbReference>
<dbReference type="AlphaFoldDB" id="A0A3M8C771"/>
<reference evidence="4 5" key="1">
    <citation type="submission" date="2018-10" db="EMBL/GenBank/DDBJ databases">
        <title>Phylogenomics of Brevibacillus.</title>
        <authorList>
            <person name="Dunlap C."/>
        </authorList>
    </citation>
    <scope>NUCLEOTIDE SEQUENCE [LARGE SCALE GENOMIC DNA]</scope>
    <source>
        <strain evidence="4 5">JCM 12215</strain>
    </source>
</reference>
<dbReference type="Proteomes" id="UP000282028">
    <property type="component" value="Unassembled WGS sequence"/>
</dbReference>
<protein>
    <submittedName>
        <fullName evidence="4">SgrR family transcriptional regulator</fullName>
    </submittedName>
</protein>
<dbReference type="GO" id="GO:0003677">
    <property type="term" value="F:DNA binding"/>
    <property type="evidence" value="ECO:0007669"/>
    <property type="project" value="UniProtKB-KW"/>
</dbReference>
<evidence type="ECO:0000259" key="3">
    <source>
        <dbReference type="Pfam" id="PF12793"/>
    </source>
</evidence>
<feature type="domain" description="Transcriptional regulator SgrR N-terminal HTH" evidence="3">
    <location>
        <begin position="19"/>
        <end position="104"/>
    </location>
</feature>
<dbReference type="InterPro" id="IPR039424">
    <property type="entry name" value="SBP_5"/>
</dbReference>
<dbReference type="Pfam" id="PF12793">
    <property type="entry name" value="SgrR_N"/>
    <property type="match status" value="1"/>
</dbReference>
<organism evidence="4 5">
    <name type="scientific">Brevibacillus invocatus</name>
    <dbReference type="NCBI Taxonomy" id="173959"/>
    <lineage>
        <taxon>Bacteria</taxon>
        <taxon>Bacillati</taxon>
        <taxon>Bacillota</taxon>
        <taxon>Bacilli</taxon>
        <taxon>Bacillales</taxon>
        <taxon>Paenibacillaceae</taxon>
        <taxon>Brevibacillus</taxon>
    </lineage>
</organism>
<dbReference type="Pfam" id="PF00496">
    <property type="entry name" value="SBP_bac_5"/>
    <property type="match status" value="1"/>
</dbReference>
<keyword evidence="5" id="KW-1185">Reference proteome</keyword>
<name>A0A3M8C771_9BACL</name>
<dbReference type="InterPro" id="IPR025370">
    <property type="entry name" value="SgrR_HTH_N"/>
</dbReference>